<dbReference type="Proteomes" id="UP000789901">
    <property type="component" value="Unassembled WGS sequence"/>
</dbReference>
<feature type="region of interest" description="Disordered" evidence="1">
    <location>
        <begin position="1"/>
        <end position="46"/>
    </location>
</feature>
<sequence>MSQSKHSEDFDNNSVSSNSENDKLDKNINKSSQNRPAKKKQQITSFKVRKNRSWIWDYFKPLPPTEEFRTQGSCDIEIVDKKSLTGKRICGQIVQTQDSTNNFATHLETHGITKTKPANSSMLI</sequence>
<name>A0ABN7WR28_GIGMA</name>
<dbReference type="EMBL" id="CAJVQB010056253">
    <property type="protein sequence ID" value="CAG8837595.1"/>
    <property type="molecule type" value="Genomic_DNA"/>
</dbReference>
<proteinExistence type="predicted"/>
<evidence type="ECO:0000256" key="1">
    <source>
        <dbReference type="SAM" id="MobiDB-lite"/>
    </source>
</evidence>
<gene>
    <name evidence="2" type="ORF">GMARGA_LOCUS33570</name>
</gene>
<comment type="caution">
    <text evidence="2">The sequence shown here is derived from an EMBL/GenBank/DDBJ whole genome shotgun (WGS) entry which is preliminary data.</text>
</comment>
<feature type="compositionally biased region" description="Basic residues" evidence="1">
    <location>
        <begin position="36"/>
        <end position="46"/>
    </location>
</feature>
<protein>
    <submittedName>
        <fullName evidence="2">36983_t:CDS:1</fullName>
    </submittedName>
</protein>
<reference evidence="2 3" key="1">
    <citation type="submission" date="2021-06" db="EMBL/GenBank/DDBJ databases">
        <authorList>
            <person name="Kallberg Y."/>
            <person name="Tangrot J."/>
            <person name="Rosling A."/>
        </authorList>
    </citation>
    <scope>NUCLEOTIDE SEQUENCE [LARGE SCALE GENOMIC DNA]</scope>
    <source>
        <strain evidence="2 3">120-4 pot B 10/14</strain>
    </source>
</reference>
<organism evidence="2 3">
    <name type="scientific">Gigaspora margarita</name>
    <dbReference type="NCBI Taxonomy" id="4874"/>
    <lineage>
        <taxon>Eukaryota</taxon>
        <taxon>Fungi</taxon>
        <taxon>Fungi incertae sedis</taxon>
        <taxon>Mucoromycota</taxon>
        <taxon>Glomeromycotina</taxon>
        <taxon>Glomeromycetes</taxon>
        <taxon>Diversisporales</taxon>
        <taxon>Gigasporaceae</taxon>
        <taxon>Gigaspora</taxon>
    </lineage>
</organism>
<evidence type="ECO:0000313" key="3">
    <source>
        <dbReference type="Proteomes" id="UP000789901"/>
    </source>
</evidence>
<evidence type="ECO:0000313" key="2">
    <source>
        <dbReference type="EMBL" id="CAG8837595.1"/>
    </source>
</evidence>
<accession>A0ABN7WR28</accession>
<keyword evidence="3" id="KW-1185">Reference proteome</keyword>